<keyword evidence="3" id="KW-1185">Reference proteome</keyword>
<feature type="region of interest" description="Disordered" evidence="1">
    <location>
        <begin position="381"/>
        <end position="403"/>
    </location>
</feature>
<comment type="caution">
    <text evidence="2">The sequence shown here is derived from an EMBL/GenBank/DDBJ whole genome shotgun (WGS) entry which is preliminary data.</text>
</comment>
<accession>A0A9P1IMW6</accession>
<gene>
    <name evidence="2" type="ORF">CAMP_LOCUS10614</name>
</gene>
<proteinExistence type="predicted"/>
<dbReference type="PANTHER" id="PTHR22921">
    <property type="entry name" value="PROTEIN CBG20088-RELATED"/>
    <property type="match status" value="1"/>
</dbReference>
<dbReference type="Proteomes" id="UP001152747">
    <property type="component" value="Unassembled WGS sequence"/>
</dbReference>
<organism evidence="2 3">
    <name type="scientific">Caenorhabditis angaria</name>
    <dbReference type="NCBI Taxonomy" id="860376"/>
    <lineage>
        <taxon>Eukaryota</taxon>
        <taxon>Metazoa</taxon>
        <taxon>Ecdysozoa</taxon>
        <taxon>Nematoda</taxon>
        <taxon>Chromadorea</taxon>
        <taxon>Rhabditida</taxon>
        <taxon>Rhabditina</taxon>
        <taxon>Rhabditomorpha</taxon>
        <taxon>Rhabditoidea</taxon>
        <taxon>Rhabditidae</taxon>
        <taxon>Peloderinae</taxon>
        <taxon>Caenorhabditis</taxon>
    </lineage>
</organism>
<name>A0A9P1IMW6_9PELO</name>
<dbReference type="EMBL" id="CANHGI010000004">
    <property type="protein sequence ID" value="CAI5447977.1"/>
    <property type="molecule type" value="Genomic_DNA"/>
</dbReference>
<evidence type="ECO:0000256" key="1">
    <source>
        <dbReference type="SAM" id="MobiDB-lite"/>
    </source>
</evidence>
<feature type="compositionally biased region" description="Basic residues" evidence="1">
    <location>
        <begin position="384"/>
        <end position="395"/>
    </location>
</feature>
<sequence length="403" mass="46861">MPAIKSWAETKKKKVENDVQNRMEIEGAAAKAETSNSQFTPMRIPLKRNAKANLKYSKAGIEILDVKERRNEHIEEDEEKIVENDDILPARVLIEEDKQAEEVQFANNENEVVEDCSESSSSKTLVSKNGEYLPVQLTNAVFWDVENDKPLMRDEYENNFKKVTNHMKPISVEQYLEMADAETEKPMKNIYKQFAFQTALFNYTVHRNRQIATGSTPRSTKMKQAKYTFMYTGNDEVIVVTPVMKIAVNIFPVLVHKKWDNYFASKFTKLQKDVIYDILDEVDQHDDYHLIFTGPVVHESTATYCPYANDYTNTMTEVFLDACPCRFSSEEEKKQHRDEIKIAVNTFTSSYYQKKRDDAIEKDKEKQREIDEMLISVKGEAAGKKKMDRLRKRRTVMGEPDEF</sequence>
<dbReference type="PANTHER" id="PTHR22921:SF27">
    <property type="entry name" value="C2H2-TYPE DOMAIN-CONTAINING PROTEIN-RELATED"/>
    <property type="match status" value="1"/>
</dbReference>
<protein>
    <submittedName>
        <fullName evidence="2">Uncharacterized protein</fullName>
    </submittedName>
</protein>
<dbReference type="AlphaFoldDB" id="A0A9P1IMW6"/>
<evidence type="ECO:0000313" key="2">
    <source>
        <dbReference type="EMBL" id="CAI5447977.1"/>
    </source>
</evidence>
<reference evidence="2" key="1">
    <citation type="submission" date="2022-11" db="EMBL/GenBank/DDBJ databases">
        <authorList>
            <person name="Kikuchi T."/>
        </authorList>
    </citation>
    <scope>NUCLEOTIDE SEQUENCE</scope>
    <source>
        <strain evidence="2">PS1010</strain>
    </source>
</reference>
<evidence type="ECO:0000313" key="3">
    <source>
        <dbReference type="Proteomes" id="UP001152747"/>
    </source>
</evidence>